<dbReference type="GO" id="GO:0046872">
    <property type="term" value="F:metal ion binding"/>
    <property type="evidence" value="ECO:0007669"/>
    <property type="project" value="UniProtKB-UniRule"/>
</dbReference>
<evidence type="ECO:0000256" key="12">
    <source>
        <dbReference type="ARBA" id="ARBA00049360"/>
    </source>
</evidence>
<evidence type="ECO:0000259" key="16">
    <source>
        <dbReference type="Pfam" id="PF12409"/>
    </source>
</evidence>
<dbReference type="SFLD" id="SFLDG00002">
    <property type="entry name" value="C1.7:_P-type_atpase_like"/>
    <property type="match status" value="1"/>
</dbReference>
<dbReference type="Gene3D" id="3.40.1110.10">
    <property type="entry name" value="Calcium-transporting ATPase, cytoplasmic domain N"/>
    <property type="match status" value="1"/>
</dbReference>
<comment type="similarity">
    <text evidence="2 13">Belongs to the cation transport ATPase (P-type) (TC 3.A.3) family. Type V subfamily.</text>
</comment>
<keyword evidence="9 13" id="KW-1278">Translocase</keyword>
<dbReference type="FunFam" id="3.40.50.1000:FF:000068">
    <property type="entry name" value="Cation-transporting ATPase"/>
    <property type="match status" value="1"/>
</dbReference>
<feature type="region of interest" description="Disordered" evidence="14">
    <location>
        <begin position="746"/>
        <end position="766"/>
    </location>
</feature>
<proteinExistence type="inferred from homology"/>
<accession>A0A8E5HPB8</accession>
<name>A0A8E5HPB8_USTVR</name>
<evidence type="ECO:0000256" key="14">
    <source>
        <dbReference type="SAM" id="MobiDB-lite"/>
    </source>
</evidence>
<dbReference type="SUPFAM" id="SSF81665">
    <property type="entry name" value="Calcium ATPase, transmembrane domain M"/>
    <property type="match status" value="1"/>
</dbReference>
<sequence length="1334" mass="149692">MICYGDLGKHFTEMDDDRSGRRTHEDGARSSDGPVTMYRLNSNQSIPSVFEDVEMAHDELFSGPVGESLPTSVSAFSHRRARTDSTASFTYYEEPEPSPQAEDEQDMFAGLHEAFVRRSVSEIGDLEFGVEDDSVDNEYSVTPGDYMLRRCSSTISKSSVHARLLRRDSMATVTSAPLNGRSSQKIYMANEDLTIVVAGFRTSAIGFLLYISLCLLSAGLAYLLFRWLPRWYITIVGRSCPLKDCQWAVVENQWSELVIIQVKIQEYGRPVSSVFGVPEKPYLYGLDDENDPLVDHLRSLDYRYIRLYFHPTKDKFVMSSGWKDPEWTDARIVRAGLSSDEKFAREVVFGSNLIDIEQKTVAQLMVEEVLHPFYIFQIASLVLWSLDSYYYYAVCIFTMSVASITATLIETRATMKRLREISRFECDVRVLRNGFWKSVSSTDLVPGDIYELSDPNLLQFPSDSLLLTGDCIVNESMLTGESVPVSKLPATDDTFRMMDLAASSVAPEIARHFLYCGTKIIRTRRPQEDQDGDAVALALVVRTAFNTTKGALVRSMLFPKPSGFKFYRDSFRYISIMALIAALGFIASFVNFLRMELAWHLIITRALDLITIVVPPALPATLTIGTSFALSRLKKKQIFCISPQRVNVGGKLDIMCFDKTGTLTEDGLDVLGLRIVSETDNTFTDLLSRAPLSGSKRVETGNKGAMKAALYTMATCHSLRAVDGELVGDPLDKKMFEFTGWSFEEGSQGAGEGESNDQRGLTPSVARPPNNVVELGILKSFEFLSQLRRASVITRQFGQKNGDIFVKGAPEAMKEICRPDSFPHDYDELLSYYTHKGYRVIGCATKHLPKLSWVKAQKMNRADVESNLDFIGFVIFENKLKPTTTGVLKELLKANIASVMVTGDNILTAISVARECGLLDRQAHCFVPRFSRGDARDPLAELQWESIDNSQMCLDNSTLLPRPAPPEEDVSLPYDISNLRNYSLAVSGEAFRWIVDYASPEILRRILVQGKVFARMSPDEKHELVEKLQSIDYCCGFCGDGANDCGALKAADVGISLSEAEASVAAPFTSRVFDVRCVIEVIREGRAALVTSFSCFKYMSLYSAIQFTSVSFLYAKASNLGDFQFLFIDMLLILPIAVFMGWAGPAPFLCRKRPTADLISRKVLTPLLGLMALCVFIQVIALLTVREQSWYKSPKVGHDEPNIRNSENTALFMSSCFEYIFSGIALNAGPPFRENNMNNWPFTITVAVALLVTVYMIFWPAQWVQNLMELSHIDLNFKLFLMLLGVVYFILAWTCEKYFAIPIAVTVGHVKRRITGKAKKRKQYKEIRERMWDL</sequence>
<comment type="subcellular location">
    <subcellularLocation>
        <location evidence="1 13">Membrane</location>
        <topology evidence="1 13">Multi-pass membrane protein</topology>
    </subcellularLocation>
</comment>
<evidence type="ECO:0000256" key="5">
    <source>
        <dbReference type="ARBA" id="ARBA00022723"/>
    </source>
</evidence>
<dbReference type="SUPFAM" id="SSF81660">
    <property type="entry name" value="Metal cation-transporting ATPase, ATP-binding domain N"/>
    <property type="match status" value="1"/>
</dbReference>
<dbReference type="Pfam" id="PF12409">
    <property type="entry name" value="P5-ATPase"/>
    <property type="match status" value="1"/>
</dbReference>
<feature type="transmembrane region" description="Helical" evidence="13">
    <location>
        <begin position="570"/>
        <end position="589"/>
    </location>
</feature>
<dbReference type="PROSITE" id="PS00154">
    <property type="entry name" value="ATPASE_E1_E2"/>
    <property type="match status" value="1"/>
</dbReference>
<feature type="domain" description="P-type ATPase A" evidence="15">
    <location>
        <begin position="427"/>
        <end position="556"/>
    </location>
</feature>
<keyword evidence="7 13" id="KW-0067">ATP-binding</keyword>
<dbReference type="InterPro" id="IPR023298">
    <property type="entry name" value="ATPase_P-typ_TM_dom_sf"/>
</dbReference>
<dbReference type="EC" id="7.2.2.-" evidence="13"/>
<keyword evidence="3" id="KW-0597">Phosphoprotein</keyword>
<feature type="transmembrane region" description="Helical" evidence="13">
    <location>
        <begin position="1163"/>
        <end position="1185"/>
    </location>
</feature>
<evidence type="ECO:0000256" key="10">
    <source>
        <dbReference type="ARBA" id="ARBA00022989"/>
    </source>
</evidence>
<feature type="transmembrane region" description="Helical" evidence="13">
    <location>
        <begin position="389"/>
        <end position="409"/>
    </location>
</feature>
<dbReference type="PANTHER" id="PTHR45630">
    <property type="entry name" value="CATION-TRANSPORTING ATPASE-RELATED"/>
    <property type="match status" value="1"/>
</dbReference>
<feature type="compositionally biased region" description="Basic and acidic residues" evidence="14">
    <location>
        <begin position="12"/>
        <end position="29"/>
    </location>
</feature>
<dbReference type="GO" id="GO:0015662">
    <property type="term" value="F:P-type ion transporter activity"/>
    <property type="evidence" value="ECO:0007669"/>
    <property type="project" value="InterPro"/>
</dbReference>
<dbReference type="GO" id="GO:0006874">
    <property type="term" value="P:intracellular calcium ion homeostasis"/>
    <property type="evidence" value="ECO:0007669"/>
    <property type="project" value="TreeGrafter"/>
</dbReference>
<dbReference type="RefSeq" id="XP_042996646.1">
    <property type="nucleotide sequence ID" value="XM_043140712.1"/>
</dbReference>
<dbReference type="GO" id="GO:0016020">
    <property type="term" value="C:membrane"/>
    <property type="evidence" value="ECO:0007669"/>
    <property type="project" value="UniProtKB-SubCell"/>
</dbReference>
<dbReference type="CDD" id="cd07542">
    <property type="entry name" value="P-type_ATPase_cation"/>
    <property type="match status" value="1"/>
</dbReference>
<dbReference type="SUPFAM" id="SSF81653">
    <property type="entry name" value="Calcium ATPase, transduction domain A"/>
    <property type="match status" value="1"/>
</dbReference>
<comment type="catalytic activity">
    <reaction evidence="12 13">
        <text>ATP + H2O = ADP + phosphate + H(+)</text>
        <dbReference type="Rhea" id="RHEA:13065"/>
        <dbReference type="ChEBI" id="CHEBI:15377"/>
        <dbReference type="ChEBI" id="CHEBI:15378"/>
        <dbReference type="ChEBI" id="CHEBI:30616"/>
        <dbReference type="ChEBI" id="CHEBI:43474"/>
        <dbReference type="ChEBI" id="CHEBI:456216"/>
    </reaction>
</comment>
<feature type="transmembrane region" description="Helical" evidence="13">
    <location>
        <begin position="609"/>
        <end position="630"/>
    </location>
</feature>
<dbReference type="InterPro" id="IPR047819">
    <property type="entry name" value="P5A-ATPase_N"/>
</dbReference>
<evidence type="ECO:0000256" key="3">
    <source>
        <dbReference type="ARBA" id="ARBA00022553"/>
    </source>
</evidence>
<evidence type="ECO:0000256" key="13">
    <source>
        <dbReference type="RuleBase" id="RU362082"/>
    </source>
</evidence>
<evidence type="ECO:0000256" key="4">
    <source>
        <dbReference type="ARBA" id="ARBA00022692"/>
    </source>
</evidence>
<dbReference type="InterPro" id="IPR044492">
    <property type="entry name" value="P_typ_ATPase_HD_dom"/>
</dbReference>
<feature type="transmembrane region" description="Helical" evidence="13">
    <location>
        <begin position="204"/>
        <end position="225"/>
    </location>
</feature>
<evidence type="ECO:0000256" key="11">
    <source>
        <dbReference type="ARBA" id="ARBA00023136"/>
    </source>
</evidence>
<dbReference type="InterPro" id="IPR008250">
    <property type="entry name" value="ATPase_P-typ_transduc_dom_A_sf"/>
</dbReference>
<dbReference type="FunFam" id="3.40.1110.10:FF:000057">
    <property type="entry name" value="Cation-transporting ATPase"/>
    <property type="match status" value="1"/>
</dbReference>
<evidence type="ECO:0000256" key="2">
    <source>
        <dbReference type="ARBA" id="ARBA00006000"/>
    </source>
</evidence>
<evidence type="ECO:0000313" key="18">
    <source>
        <dbReference type="Proteomes" id="UP000027002"/>
    </source>
</evidence>
<dbReference type="Gene3D" id="1.20.1110.10">
    <property type="entry name" value="Calcium-transporting ATPase, transmembrane domain"/>
    <property type="match status" value="1"/>
</dbReference>
<dbReference type="InterPro" id="IPR001757">
    <property type="entry name" value="P_typ_ATPase"/>
</dbReference>
<keyword evidence="4 13" id="KW-0812">Transmembrane</keyword>
<dbReference type="InterPro" id="IPR047821">
    <property type="entry name" value="P5B-type_ATPase"/>
</dbReference>
<keyword evidence="10 13" id="KW-1133">Transmembrane helix</keyword>
<dbReference type="InterPro" id="IPR023299">
    <property type="entry name" value="ATPase_P-typ_cyto_dom_N"/>
</dbReference>
<dbReference type="NCBIfam" id="TIGR01657">
    <property type="entry name" value="P-ATPase-V"/>
    <property type="match status" value="1"/>
</dbReference>
<keyword evidence="8 13" id="KW-0460">Magnesium</keyword>
<gene>
    <name evidence="17" type="ORF">UV8b_03214</name>
</gene>
<dbReference type="InterPro" id="IPR059000">
    <property type="entry name" value="ATPase_P-type_domA"/>
</dbReference>
<dbReference type="OrthoDB" id="48943at2759"/>
<evidence type="ECO:0000256" key="9">
    <source>
        <dbReference type="ARBA" id="ARBA00022967"/>
    </source>
</evidence>
<dbReference type="Gene3D" id="3.40.50.1000">
    <property type="entry name" value="HAD superfamily/HAD-like"/>
    <property type="match status" value="1"/>
</dbReference>
<dbReference type="FunFam" id="2.70.150.10:FF:000119">
    <property type="entry name" value="Cation-transporting ATPase"/>
    <property type="match status" value="1"/>
</dbReference>
<reference evidence="17" key="1">
    <citation type="submission" date="2020-03" db="EMBL/GenBank/DDBJ databases">
        <title>A mixture of massive structural variations and highly conserved coding sequences in Ustilaginoidea virens genome.</title>
        <authorList>
            <person name="Zhang K."/>
            <person name="Zhao Z."/>
            <person name="Zhang Z."/>
            <person name="Li Y."/>
            <person name="Hsiang T."/>
            <person name="Sun W."/>
        </authorList>
    </citation>
    <scope>NUCLEOTIDE SEQUENCE</scope>
    <source>
        <strain evidence="17">UV-8b</strain>
    </source>
</reference>
<feature type="transmembrane region" description="Helical" evidence="13">
    <location>
        <begin position="364"/>
        <end position="383"/>
    </location>
</feature>
<organism evidence="17 18">
    <name type="scientific">Ustilaginoidea virens</name>
    <name type="common">Rice false smut fungus</name>
    <name type="synonym">Villosiclava virens</name>
    <dbReference type="NCBI Taxonomy" id="1159556"/>
    <lineage>
        <taxon>Eukaryota</taxon>
        <taxon>Fungi</taxon>
        <taxon>Dikarya</taxon>
        <taxon>Ascomycota</taxon>
        <taxon>Pezizomycotina</taxon>
        <taxon>Sordariomycetes</taxon>
        <taxon>Hypocreomycetidae</taxon>
        <taxon>Hypocreales</taxon>
        <taxon>Clavicipitaceae</taxon>
        <taxon>Ustilaginoidea</taxon>
    </lineage>
</organism>
<dbReference type="SFLD" id="SFLDS00003">
    <property type="entry name" value="Haloacid_Dehalogenase"/>
    <property type="match status" value="1"/>
</dbReference>
<dbReference type="GO" id="GO:0016887">
    <property type="term" value="F:ATP hydrolysis activity"/>
    <property type="evidence" value="ECO:0007669"/>
    <property type="project" value="InterPro"/>
</dbReference>
<evidence type="ECO:0000256" key="7">
    <source>
        <dbReference type="ARBA" id="ARBA00022840"/>
    </source>
</evidence>
<dbReference type="Gene3D" id="2.70.150.10">
    <property type="entry name" value="Calcium-transporting ATPase, cytoplasmic transduction domain A"/>
    <property type="match status" value="1"/>
</dbReference>
<feature type="transmembrane region" description="Helical" evidence="13">
    <location>
        <begin position="1210"/>
        <end position="1228"/>
    </location>
</feature>
<dbReference type="InterPro" id="IPR006544">
    <property type="entry name" value="P-type_TPase_V"/>
</dbReference>
<feature type="transmembrane region" description="Helical" evidence="13">
    <location>
        <begin position="1279"/>
        <end position="1310"/>
    </location>
</feature>
<dbReference type="NCBIfam" id="TIGR01494">
    <property type="entry name" value="ATPase_P-type"/>
    <property type="match status" value="1"/>
</dbReference>
<dbReference type="InterPro" id="IPR018303">
    <property type="entry name" value="ATPase_P-typ_P_site"/>
</dbReference>
<evidence type="ECO:0000259" key="15">
    <source>
        <dbReference type="Pfam" id="PF00122"/>
    </source>
</evidence>
<dbReference type="InterPro" id="IPR036412">
    <property type="entry name" value="HAD-like_sf"/>
</dbReference>
<dbReference type="Proteomes" id="UP000027002">
    <property type="component" value="Chromosome 2"/>
</dbReference>
<dbReference type="PRINTS" id="PR00119">
    <property type="entry name" value="CATATPASE"/>
</dbReference>
<dbReference type="InterPro" id="IPR023214">
    <property type="entry name" value="HAD_sf"/>
</dbReference>
<dbReference type="KEGG" id="uvi:66063992"/>
<feature type="transmembrane region" description="Helical" evidence="13">
    <location>
        <begin position="1240"/>
        <end position="1259"/>
    </location>
</feature>
<dbReference type="GO" id="GO:0019829">
    <property type="term" value="F:ATPase-coupled monoatomic cation transmembrane transporter activity"/>
    <property type="evidence" value="ECO:0007669"/>
    <property type="project" value="UniProtKB-UniRule"/>
</dbReference>
<feature type="domain" description="P5B-type ATPase N-terminal" evidence="16">
    <location>
        <begin position="191"/>
        <end position="310"/>
    </location>
</feature>
<keyword evidence="6 13" id="KW-0547">Nucleotide-binding</keyword>
<protein>
    <recommendedName>
        <fullName evidence="13">Cation-transporting ATPase</fullName>
        <ecNumber evidence="13">7.2.2.-</ecNumber>
    </recommendedName>
</protein>
<evidence type="ECO:0000256" key="6">
    <source>
        <dbReference type="ARBA" id="ARBA00022741"/>
    </source>
</evidence>
<dbReference type="EMBL" id="CP072754">
    <property type="protein sequence ID" value="QUC18973.1"/>
    <property type="molecule type" value="Genomic_DNA"/>
</dbReference>
<dbReference type="PANTHER" id="PTHR45630:SF8">
    <property type="entry name" value="CATION-TRANSPORTING ATPASE"/>
    <property type="match status" value="1"/>
</dbReference>
<dbReference type="FunFam" id="1.20.1110.10:FF:000032">
    <property type="entry name" value="Cation-transporting ATPase"/>
    <property type="match status" value="1"/>
</dbReference>
<evidence type="ECO:0000256" key="8">
    <source>
        <dbReference type="ARBA" id="ARBA00022842"/>
    </source>
</evidence>
<dbReference type="SUPFAM" id="SSF56784">
    <property type="entry name" value="HAD-like"/>
    <property type="match status" value="1"/>
</dbReference>
<dbReference type="GO" id="GO:0005524">
    <property type="term" value="F:ATP binding"/>
    <property type="evidence" value="ECO:0007669"/>
    <property type="project" value="UniProtKB-UniRule"/>
</dbReference>
<evidence type="ECO:0000256" key="1">
    <source>
        <dbReference type="ARBA" id="ARBA00004141"/>
    </source>
</evidence>
<dbReference type="Pfam" id="PF00122">
    <property type="entry name" value="E1-E2_ATPase"/>
    <property type="match status" value="1"/>
</dbReference>
<feature type="region of interest" description="Disordered" evidence="14">
    <location>
        <begin position="12"/>
        <end position="38"/>
    </location>
</feature>
<keyword evidence="18" id="KW-1185">Reference proteome</keyword>
<keyword evidence="11 13" id="KW-0472">Membrane</keyword>
<dbReference type="GeneID" id="66063992"/>
<feature type="transmembrane region" description="Helical" evidence="13">
    <location>
        <begin position="1123"/>
        <end position="1142"/>
    </location>
</feature>
<dbReference type="SFLD" id="SFLDF00027">
    <property type="entry name" value="p-type_atpase"/>
    <property type="match status" value="1"/>
</dbReference>
<evidence type="ECO:0000313" key="17">
    <source>
        <dbReference type="EMBL" id="QUC18973.1"/>
    </source>
</evidence>
<keyword evidence="5 13" id="KW-0479">Metal-binding</keyword>